<name>A0ABW8MK46_9BURK</name>
<comment type="caution">
    <text evidence="2">The sequence shown here is derived from an EMBL/GenBank/DDBJ whole genome shotgun (WGS) entry which is preliminary data.</text>
</comment>
<reference evidence="2 3" key="2">
    <citation type="submission" date="2024-11" db="EMBL/GenBank/DDBJ databases">
        <title>Using genomics to understand microbial adaptation to soil warming.</title>
        <authorList>
            <person name="Deangelis K.M. PhD."/>
        </authorList>
    </citation>
    <scope>NUCLEOTIDE SEQUENCE [LARGE SCALE GENOMIC DNA]</scope>
    <source>
        <strain evidence="2 3">GAS97</strain>
    </source>
</reference>
<feature type="region of interest" description="Disordered" evidence="1">
    <location>
        <begin position="40"/>
        <end position="66"/>
    </location>
</feature>
<sequence>MHIHPYKTLAGKHRDEVKSEQRTACWKGPWSACAIEMREQPAQRPAVDRPGVEGSGHGSRHGRGLKTLQHLLDLPASFTRRRHQMRCDNTLHLAVAIGRNRSQSVAIDIRIQHAARFALAETALP</sequence>
<dbReference type="RefSeq" id="WP_404608514.1">
    <property type="nucleotide sequence ID" value="NZ_JBIYDN010000011.1"/>
</dbReference>
<proteinExistence type="predicted"/>
<evidence type="ECO:0000313" key="3">
    <source>
        <dbReference type="Proteomes" id="UP001620514"/>
    </source>
</evidence>
<feature type="compositionally biased region" description="Basic and acidic residues" evidence="1">
    <location>
        <begin position="40"/>
        <end position="51"/>
    </location>
</feature>
<dbReference type="Proteomes" id="UP001620514">
    <property type="component" value="Unassembled WGS sequence"/>
</dbReference>
<accession>A0ABW8MK46</accession>
<evidence type="ECO:0000313" key="2">
    <source>
        <dbReference type="EMBL" id="MFK4443714.1"/>
    </source>
</evidence>
<keyword evidence="3" id="KW-1185">Reference proteome</keyword>
<gene>
    <name evidence="2" type="ORF">ABH943_003736</name>
</gene>
<protein>
    <submittedName>
        <fullName evidence="2">Uncharacterized protein</fullName>
    </submittedName>
</protein>
<evidence type="ECO:0000256" key="1">
    <source>
        <dbReference type="SAM" id="MobiDB-lite"/>
    </source>
</evidence>
<organism evidence="2 3">
    <name type="scientific">Caballeronia udeis</name>
    <dbReference type="NCBI Taxonomy" id="1232866"/>
    <lineage>
        <taxon>Bacteria</taxon>
        <taxon>Pseudomonadati</taxon>
        <taxon>Pseudomonadota</taxon>
        <taxon>Betaproteobacteria</taxon>
        <taxon>Burkholderiales</taxon>
        <taxon>Burkholderiaceae</taxon>
        <taxon>Caballeronia</taxon>
    </lineage>
</organism>
<dbReference type="EMBL" id="JBIYDN010000011">
    <property type="protein sequence ID" value="MFK4443714.1"/>
    <property type="molecule type" value="Genomic_DNA"/>
</dbReference>
<reference evidence="2 3" key="1">
    <citation type="submission" date="2024-10" db="EMBL/GenBank/DDBJ databases">
        <authorList>
            <person name="Deangelis K."/>
            <person name="Huntemann M."/>
            <person name="Clum A."/>
            <person name="Wang J."/>
            <person name="Palaniappan K."/>
            <person name="Ritter S."/>
            <person name="Chen I.-M."/>
            <person name="Stamatis D."/>
            <person name="Reddy T."/>
            <person name="O'Malley R."/>
            <person name="Daum C."/>
            <person name="Ng V."/>
            <person name="Ivanova N."/>
            <person name="Kyrpides N."/>
            <person name="Woyke T."/>
        </authorList>
    </citation>
    <scope>NUCLEOTIDE SEQUENCE [LARGE SCALE GENOMIC DNA]</scope>
    <source>
        <strain evidence="2 3">GAS97</strain>
    </source>
</reference>